<keyword evidence="6" id="KW-1185">Reference proteome</keyword>
<gene>
    <name evidence="5" type="ORF">HJG44_01835</name>
</gene>
<dbReference type="EC" id="2.7.7.65" evidence="1"/>
<accession>A0A849I0N6</accession>
<evidence type="ECO:0000313" key="6">
    <source>
        <dbReference type="Proteomes" id="UP000564885"/>
    </source>
</evidence>
<dbReference type="FunFam" id="3.30.70.270:FF:000001">
    <property type="entry name" value="Diguanylate cyclase domain protein"/>
    <property type="match status" value="1"/>
</dbReference>
<dbReference type="InterPro" id="IPR050469">
    <property type="entry name" value="Diguanylate_Cyclase"/>
</dbReference>
<comment type="catalytic activity">
    <reaction evidence="2">
        <text>2 GTP = 3',3'-c-di-GMP + 2 diphosphate</text>
        <dbReference type="Rhea" id="RHEA:24898"/>
        <dbReference type="ChEBI" id="CHEBI:33019"/>
        <dbReference type="ChEBI" id="CHEBI:37565"/>
        <dbReference type="ChEBI" id="CHEBI:58805"/>
        <dbReference type="EC" id="2.7.7.65"/>
    </reaction>
</comment>
<dbReference type="CDD" id="cd01949">
    <property type="entry name" value="GGDEF"/>
    <property type="match status" value="1"/>
</dbReference>
<dbReference type="Gene3D" id="3.30.70.270">
    <property type="match status" value="1"/>
</dbReference>
<dbReference type="GO" id="GO:0043709">
    <property type="term" value="P:cell adhesion involved in single-species biofilm formation"/>
    <property type="evidence" value="ECO:0007669"/>
    <property type="project" value="TreeGrafter"/>
</dbReference>
<comment type="caution">
    <text evidence="5">The sequence shown here is derived from an EMBL/GenBank/DDBJ whole genome shotgun (WGS) entry which is preliminary data.</text>
</comment>
<feature type="coiled-coil region" evidence="3">
    <location>
        <begin position="15"/>
        <end position="42"/>
    </location>
</feature>
<evidence type="ECO:0000256" key="2">
    <source>
        <dbReference type="ARBA" id="ARBA00034247"/>
    </source>
</evidence>
<name>A0A849I0N6_9HYPH</name>
<dbReference type="GO" id="GO:0005886">
    <property type="term" value="C:plasma membrane"/>
    <property type="evidence" value="ECO:0007669"/>
    <property type="project" value="TreeGrafter"/>
</dbReference>
<dbReference type="AlphaFoldDB" id="A0A849I0N6"/>
<feature type="domain" description="GGDEF" evidence="4">
    <location>
        <begin position="73"/>
        <end position="205"/>
    </location>
</feature>
<dbReference type="InterPro" id="IPR000160">
    <property type="entry name" value="GGDEF_dom"/>
</dbReference>
<dbReference type="InterPro" id="IPR043128">
    <property type="entry name" value="Rev_trsase/Diguanyl_cyclase"/>
</dbReference>
<protein>
    <recommendedName>
        <fullName evidence="1">diguanylate cyclase</fullName>
        <ecNumber evidence="1">2.7.7.65</ecNumber>
    </recommendedName>
</protein>
<dbReference type="SMART" id="SM00267">
    <property type="entry name" value="GGDEF"/>
    <property type="match status" value="1"/>
</dbReference>
<dbReference type="SUPFAM" id="SSF55073">
    <property type="entry name" value="Nucleotide cyclase"/>
    <property type="match status" value="1"/>
</dbReference>
<keyword evidence="3" id="KW-0175">Coiled coil</keyword>
<sequence length="205" mass="22875">MRQPARRAREPSEEIRRLRAEIRRLACELRKVEAEKEALAAASVEDPLTGLLNRRGFMRDLARAVSFVRRYKMPAGLLFVDLDRFKPINDTHGHEVGDRALKHVAACLKANLRASDVIGRLGGDEFAVLLWRVDEALARQKAEALEAVLAGTPLPEPDLTVEASIGAAAIRPEDEPEAALARADAAMYRRKRERKAARAAEILRR</sequence>
<dbReference type="PROSITE" id="PS50887">
    <property type="entry name" value="GGDEF"/>
    <property type="match status" value="1"/>
</dbReference>
<dbReference type="GO" id="GO:1902201">
    <property type="term" value="P:negative regulation of bacterial-type flagellum-dependent cell motility"/>
    <property type="evidence" value="ECO:0007669"/>
    <property type="project" value="TreeGrafter"/>
</dbReference>
<dbReference type="RefSeq" id="WP_171216630.1">
    <property type="nucleotide sequence ID" value="NZ_JABEPP010000001.1"/>
</dbReference>
<dbReference type="PANTHER" id="PTHR45138">
    <property type="entry name" value="REGULATORY COMPONENTS OF SENSORY TRANSDUCTION SYSTEM"/>
    <property type="match status" value="1"/>
</dbReference>
<reference evidence="5 6" key="1">
    <citation type="submission" date="2020-04" db="EMBL/GenBank/DDBJ databases">
        <title>Enterovirga sp. isolate from soil.</title>
        <authorList>
            <person name="Chea S."/>
            <person name="Kim D.-U."/>
        </authorList>
    </citation>
    <scope>NUCLEOTIDE SEQUENCE [LARGE SCALE GENOMIC DNA]</scope>
    <source>
        <strain evidence="5 6">DB1703</strain>
    </source>
</reference>
<dbReference type="PANTHER" id="PTHR45138:SF9">
    <property type="entry name" value="DIGUANYLATE CYCLASE DGCM-RELATED"/>
    <property type="match status" value="1"/>
</dbReference>
<dbReference type="NCBIfam" id="TIGR00254">
    <property type="entry name" value="GGDEF"/>
    <property type="match status" value="1"/>
</dbReference>
<evidence type="ECO:0000256" key="3">
    <source>
        <dbReference type="SAM" id="Coils"/>
    </source>
</evidence>
<dbReference type="Pfam" id="PF00990">
    <property type="entry name" value="GGDEF"/>
    <property type="match status" value="1"/>
</dbReference>
<evidence type="ECO:0000256" key="1">
    <source>
        <dbReference type="ARBA" id="ARBA00012528"/>
    </source>
</evidence>
<evidence type="ECO:0000259" key="4">
    <source>
        <dbReference type="PROSITE" id="PS50887"/>
    </source>
</evidence>
<proteinExistence type="predicted"/>
<dbReference type="Proteomes" id="UP000564885">
    <property type="component" value="Unassembled WGS sequence"/>
</dbReference>
<dbReference type="EMBL" id="JABEPP010000001">
    <property type="protein sequence ID" value="NNM71134.1"/>
    <property type="molecule type" value="Genomic_DNA"/>
</dbReference>
<dbReference type="InterPro" id="IPR029787">
    <property type="entry name" value="Nucleotide_cyclase"/>
</dbReference>
<organism evidence="5 6">
    <name type="scientific">Enterovirga aerilata</name>
    <dbReference type="NCBI Taxonomy" id="2730920"/>
    <lineage>
        <taxon>Bacteria</taxon>
        <taxon>Pseudomonadati</taxon>
        <taxon>Pseudomonadota</taxon>
        <taxon>Alphaproteobacteria</taxon>
        <taxon>Hyphomicrobiales</taxon>
        <taxon>Methylobacteriaceae</taxon>
        <taxon>Enterovirga</taxon>
    </lineage>
</organism>
<dbReference type="GO" id="GO:0052621">
    <property type="term" value="F:diguanylate cyclase activity"/>
    <property type="evidence" value="ECO:0007669"/>
    <property type="project" value="UniProtKB-EC"/>
</dbReference>
<evidence type="ECO:0000313" key="5">
    <source>
        <dbReference type="EMBL" id="NNM71134.1"/>
    </source>
</evidence>